<accession>A0A2W6MV74</accession>
<dbReference type="GO" id="GO:0015627">
    <property type="term" value="C:type II protein secretion system complex"/>
    <property type="evidence" value="ECO:0007669"/>
    <property type="project" value="TreeGrafter"/>
</dbReference>
<dbReference type="Proteomes" id="UP000249746">
    <property type="component" value="Unassembled WGS sequence"/>
</dbReference>
<sequence>MKVIWLFFSFLGLIFACENRSFDLYLEEAQVSIQEVLAHLAKECSFSVVYDDEEIGERLSRKLPIINIKKGGLDDIFELLFEVANLHYSYANKKLNLSILQTQTFKINYLGTNREGSSSTSVLINKDTKEQSFEGGTQGFSKSGVDIVSYDGFNFWENIKQELEELLGEDVGIVINKGAGLISIKGDQKQLKLAKTYMDTLHKRLQAQVMIDVKILSVLHSNTNTTGINWEGLYGLQNINILGASENSNLGGEGNLGNSSGINIIGGTKASRTYGLNIVHQGLSLNEIVKYLKTYGEVKSISNPKILTLNNQPAMISVGDILRYKKSTIYQNTNAQTTLTNKDSEYPSIFAGVLLDITPLIFGNEVILKINPSITKTKENRINLPALAFETPPNLTTNQLSSIIRVQDKEKIILGGLISNTSSKKESKIPLLGDLPLLSYVFSYSQTLESKEEIIFIIEPKIIHKKPPTLKSLGYEMLKD</sequence>
<dbReference type="InterPro" id="IPR011514">
    <property type="entry name" value="Secretin_N_2"/>
</dbReference>
<dbReference type="PANTHER" id="PTHR30332">
    <property type="entry name" value="PROBABLE GENERAL SECRETION PATHWAY PROTEIN D"/>
    <property type="match status" value="1"/>
</dbReference>
<dbReference type="GO" id="GO:0009306">
    <property type="term" value="P:protein secretion"/>
    <property type="evidence" value="ECO:0007669"/>
    <property type="project" value="InterPro"/>
</dbReference>
<dbReference type="PRINTS" id="PR00811">
    <property type="entry name" value="BCTERIALGSPD"/>
</dbReference>
<dbReference type="InterPro" id="IPR004846">
    <property type="entry name" value="T2SS/T3SS_dom"/>
</dbReference>
<evidence type="ECO:0000313" key="3">
    <source>
        <dbReference type="EMBL" id="PZT48252.1"/>
    </source>
</evidence>
<evidence type="ECO:0000259" key="1">
    <source>
        <dbReference type="Pfam" id="PF00263"/>
    </source>
</evidence>
<evidence type="ECO:0000259" key="2">
    <source>
        <dbReference type="Pfam" id="PF07655"/>
    </source>
</evidence>
<protein>
    <submittedName>
        <fullName evidence="3">Secretion system protein</fullName>
    </submittedName>
</protein>
<evidence type="ECO:0000313" key="4">
    <source>
        <dbReference type="Proteomes" id="UP000249746"/>
    </source>
</evidence>
<comment type="caution">
    <text evidence="3">The sequence shown here is derived from an EMBL/GenBank/DDBJ whole genome shotgun (WGS) entry which is preliminary data.</text>
</comment>
<reference evidence="3 4" key="1">
    <citation type="submission" date="2017-03" db="EMBL/GenBank/DDBJ databases">
        <title>Genomic and clinical evidence uncovers the enterohepatic species Helicobacter valdiviensis as a potential human intestinal pathogen.</title>
        <authorList>
            <person name="Fresia P."/>
            <person name="Jara R."/>
            <person name="Sierra R."/>
            <person name="Ferres I."/>
            <person name="Greif G."/>
            <person name="Iraola G."/>
            <person name="Collado L."/>
        </authorList>
    </citation>
    <scope>NUCLEOTIDE SEQUENCE [LARGE SCALE GENOMIC DNA]</scope>
    <source>
        <strain evidence="3 4">WBE14</strain>
    </source>
</reference>
<organism evidence="3 4">
    <name type="scientific">Helicobacter valdiviensis</name>
    <dbReference type="NCBI Taxonomy" id="1458358"/>
    <lineage>
        <taxon>Bacteria</taxon>
        <taxon>Pseudomonadati</taxon>
        <taxon>Campylobacterota</taxon>
        <taxon>Epsilonproteobacteria</taxon>
        <taxon>Campylobacterales</taxon>
        <taxon>Helicobacteraceae</taxon>
        <taxon>Helicobacter</taxon>
    </lineage>
</organism>
<keyword evidence="4" id="KW-1185">Reference proteome</keyword>
<gene>
    <name evidence="3" type="ORF">B6S12_04810</name>
</gene>
<dbReference type="OrthoDB" id="9775455at2"/>
<proteinExistence type="predicted"/>
<dbReference type="PROSITE" id="PS51257">
    <property type="entry name" value="PROKAR_LIPOPROTEIN"/>
    <property type="match status" value="1"/>
</dbReference>
<dbReference type="InterPro" id="IPR050810">
    <property type="entry name" value="Bact_Secretion_Sys_Channel"/>
</dbReference>
<dbReference type="EMBL" id="NBIU01000010">
    <property type="protein sequence ID" value="PZT48252.1"/>
    <property type="molecule type" value="Genomic_DNA"/>
</dbReference>
<name>A0A2W6MV74_9HELI</name>
<dbReference type="GO" id="GO:0009297">
    <property type="term" value="P:pilus assembly"/>
    <property type="evidence" value="ECO:0007669"/>
    <property type="project" value="InterPro"/>
</dbReference>
<dbReference type="GO" id="GO:0019867">
    <property type="term" value="C:outer membrane"/>
    <property type="evidence" value="ECO:0007669"/>
    <property type="project" value="InterPro"/>
</dbReference>
<dbReference type="Pfam" id="PF07655">
    <property type="entry name" value="Secretin_N_2"/>
    <property type="match status" value="1"/>
</dbReference>
<dbReference type="Pfam" id="PF00263">
    <property type="entry name" value="Secretin"/>
    <property type="match status" value="1"/>
</dbReference>
<feature type="domain" description="Secretin N-terminal" evidence="2">
    <location>
        <begin position="102"/>
        <end position="173"/>
    </location>
</feature>
<dbReference type="RefSeq" id="WP_111229682.1">
    <property type="nucleotide sequence ID" value="NZ_NBIU01000010.1"/>
</dbReference>
<dbReference type="InterPro" id="IPR001775">
    <property type="entry name" value="GspD/PilQ"/>
</dbReference>
<dbReference type="AlphaFoldDB" id="A0A2W6MV74"/>
<dbReference type="PANTHER" id="PTHR30332:SF17">
    <property type="entry name" value="TYPE IV PILIATION SYSTEM PROTEIN DR_0774-RELATED"/>
    <property type="match status" value="1"/>
</dbReference>
<feature type="domain" description="Type II/III secretion system secretin-like" evidence="1">
    <location>
        <begin position="292"/>
        <end position="463"/>
    </location>
</feature>